<organism evidence="1 2">
    <name type="scientific">Adhaeretor mobilis</name>
    <dbReference type="NCBI Taxonomy" id="1930276"/>
    <lineage>
        <taxon>Bacteria</taxon>
        <taxon>Pseudomonadati</taxon>
        <taxon>Planctomycetota</taxon>
        <taxon>Planctomycetia</taxon>
        <taxon>Pirellulales</taxon>
        <taxon>Lacipirellulaceae</taxon>
        <taxon>Adhaeretor</taxon>
    </lineage>
</organism>
<gene>
    <name evidence="1" type="ORF">HG15A2_21070</name>
</gene>
<name>A0A517MVC1_9BACT</name>
<evidence type="ECO:0000313" key="2">
    <source>
        <dbReference type="Proteomes" id="UP000319852"/>
    </source>
</evidence>
<evidence type="ECO:0000313" key="1">
    <source>
        <dbReference type="EMBL" id="QDS98822.1"/>
    </source>
</evidence>
<proteinExistence type="predicted"/>
<dbReference type="KEGG" id="amob:HG15A2_21070"/>
<accession>A0A517MVC1</accession>
<dbReference type="Gene3D" id="2.120.10.10">
    <property type="match status" value="1"/>
</dbReference>
<dbReference type="CDD" id="cd15482">
    <property type="entry name" value="Sialidase_non-viral"/>
    <property type="match status" value="1"/>
</dbReference>
<dbReference type="AlphaFoldDB" id="A0A517MVC1"/>
<dbReference type="Proteomes" id="UP000319852">
    <property type="component" value="Chromosome"/>
</dbReference>
<keyword evidence="2" id="KW-1185">Reference proteome</keyword>
<dbReference type="InterPro" id="IPR036278">
    <property type="entry name" value="Sialidase_sf"/>
</dbReference>
<evidence type="ECO:0008006" key="3">
    <source>
        <dbReference type="Google" id="ProtNLM"/>
    </source>
</evidence>
<dbReference type="SUPFAM" id="SSF50939">
    <property type="entry name" value="Sialidases"/>
    <property type="match status" value="1"/>
</dbReference>
<sequence length="452" mass="51074">MLSILSFFLLCGGFNMPVVAQQRRLDQVQSQSLYASAPLDSIAVADKQPHEGSIALDEESRANTKLDYTIETEHFFPCPADQFWFQARAAAMPASAFDSDRSTPRVILTMQPHGMKGTHNYKGIVSAKSDDIGKTWEGPTMQPALNLREMKGRESGRFYEVPVDATPQYHPKSGKLLLIGATFNVDRKTKRDVPGGQSNIFYAVYDPQTARWAPWKTVDFPNSFHWPYKRSGCVQWLEESNGEVLLPFYFGEHNNSIHYSAIARCKFDGETLSYVEHGSEHKLDTGRGMSEPSLAKFKDEYYLTMRNDEAPYLSTSPDGLHFSEAKLWRFDDGEELASYNTQQHFMTHSQALFLVYTRRAADNGDVMRHRAPLYMAQIDPKMHRLLRATERIVVPKEGSAAMGNFGVSAITPQESWVVVAKRTKTAGEKNVIISRIRWNTPNSLVSEQAKPQ</sequence>
<protein>
    <recommendedName>
        <fullName evidence="3">Exo-alpha-sialidase</fullName>
    </recommendedName>
</protein>
<dbReference type="EMBL" id="CP036263">
    <property type="protein sequence ID" value="QDS98822.1"/>
    <property type="molecule type" value="Genomic_DNA"/>
</dbReference>
<reference evidence="1 2" key="1">
    <citation type="submission" date="2019-02" db="EMBL/GenBank/DDBJ databases">
        <title>Deep-cultivation of Planctomycetes and their phenomic and genomic characterization uncovers novel biology.</title>
        <authorList>
            <person name="Wiegand S."/>
            <person name="Jogler M."/>
            <person name="Boedeker C."/>
            <person name="Pinto D."/>
            <person name="Vollmers J."/>
            <person name="Rivas-Marin E."/>
            <person name="Kohn T."/>
            <person name="Peeters S.H."/>
            <person name="Heuer A."/>
            <person name="Rast P."/>
            <person name="Oberbeckmann S."/>
            <person name="Bunk B."/>
            <person name="Jeske O."/>
            <person name="Meyerdierks A."/>
            <person name="Storesund J.E."/>
            <person name="Kallscheuer N."/>
            <person name="Luecker S."/>
            <person name="Lage O.M."/>
            <person name="Pohl T."/>
            <person name="Merkel B.J."/>
            <person name="Hornburger P."/>
            <person name="Mueller R.-W."/>
            <person name="Bruemmer F."/>
            <person name="Labrenz M."/>
            <person name="Spormann A.M."/>
            <person name="Op den Camp H."/>
            <person name="Overmann J."/>
            <person name="Amann R."/>
            <person name="Jetten M.S.M."/>
            <person name="Mascher T."/>
            <person name="Medema M.H."/>
            <person name="Devos D.P."/>
            <person name="Kaster A.-K."/>
            <person name="Ovreas L."/>
            <person name="Rohde M."/>
            <person name="Galperin M.Y."/>
            <person name="Jogler C."/>
        </authorList>
    </citation>
    <scope>NUCLEOTIDE SEQUENCE [LARGE SCALE GENOMIC DNA]</scope>
    <source>
        <strain evidence="1 2">HG15A2</strain>
    </source>
</reference>